<reference evidence="2" key="1">
    <citation type="submission" date="2017-09" db="EMBL/GenBank/DDBJ databases">
        <title>Contemporary evolution of a Lepidopteran species, Heliothis virescens, in response to modern agricultural practices.</title>
        <authorList>
            <person name="Fritz M.L."/>
            <person name="Deyonke A.M."/>
            <person name="Papanicolaou A."/>
            <person name="Micinski S."/>
            <person name="Westbrook J."/>
            <person name="Gould F."/>
        </authorList>
    </citation>
    <scope>NUCLEOTIDE SEQUENCE [LARGE SCALE GENOMIC DNA]</scope>
    <source>
        <strain evidence="2">HvINT-</strain>
        <tissue evidence="2">Whole body</tissue>
    </source>
</reference>
<feature type="compositionally biased region" description="Basic and acidic residues" evidence="1">
    <location>
        <begin position="413"/>
        <end position="430"/>
    </location>
</feature>
<feature type="region of interest" description="Disordered" evidence="1">
    <location>
        <begin position="199"/>
        <end position="248"/>
    </location>
</feature>
<dbReference type="AlphaFoldDB" id="A0A2A4J7E8"/>
<comment type="caution">
    <text evidence="2">The sequence shown here is derived from an EMBL/GenBank/DDBJ whole genome shotgun (WGS) entry which is preliminary data.</text>
</comment>
<gene>
    <name evidence="2" type="ORF">B5V51_6085</name>
</gene>
<protein>
    <submittedName>
        <fullName evidence="2">Uncharacterized protein</fullName>
    </submittedName>
</protein>
<feature type="region of interest" description="Disordered" evidence="1">
    <location>
        <begin position="413"/>
        <end position="460"/>
    </location>
</feature>
<organism evidence="2">
    <name type="scientific">Heliothis virescens</name>
    <name type="common">Tobacco budworm moth</name>
    <dbReference type="NCBI Taxonomy" id="7102"/>
    <lineage>
        <taxon>Eukaryota</taxon>
        <taxon>Metazoa</taxon>
        <taxon>Ecdysozoa</taxon>
        <taxon>Arthropoda</taxon>
        <taxon>Hexapoda</taxon>
        <taxon>Insecta</taxon>
        <taxon>Pterygota</taxon>
        <taxon>Neoptera</taxon>
        <taxon>Endopterygota</taxon>
        <taxon>Lepidoptera</taxon>
        <taxon>Glossata</taxon>
        <taxon>Ditrysia</taxon>
        <taxon>Noctuoidea</taxon>
        <taxon>Noctuidae</taxon>
        <taxon>Heliothinae</taxon>
        <taxon>Heliothis</taxon>
    </lineage>
</organism>
<feature type="compositionally biased region" description="Polar residues" evidence="1">
    <location>
        <begin position="230"/>
        <end position="248"/>
    </location>
</feature>
<accession>A0A2A4J7E8</accession>
<dbReference type="EMBL" id="NWSH01002695">
    <property type="protein sequence ID" value="PCG67666.1"/>
    <property type="molecule type" value="Genomic_DNA"/>
</dbReference>
<proteinExistence type="predicted"/>
<evidence type="ECO:0000313" key="2">
    <source>
        <dbReference type="EMBL" id="PCG67666.1"/>
    </source>
</evidence>
<evidence type="ECO:0000256" key="1">
    <source>
        <dbReference type="SAM" id="MobiDB-lite"/>
    </source>
</evidence>
<feature type="compositionally biased region" description="Basic and acidic residues" evidence="1">
    <location>
        <begin position="208"/>
        <end position="224"/>
    </location>
</feature>
<sequence>MKTEFGGEIDDGTDEEECDDPIRLFDMNAVCFGSQPSQDGNEAGYHWQFEKIDDGVPCQPSEVTTDRRADYSQLNIKLVDCFKFPWYYRKYTQQILRKLNPGDSDSDTEVDVLDIDDCESNDCYIVVDLQNNTDKVNNDVSQDKQEDKIISKVNQERMKTWRNNVELQKALSIKNVAKIDFKRNTGLVGMKIMPKVVTNGGLDAPSKINDKKQAKATTKDKMNIDKGLSSVDSCTGTQETPSQKGNSLVCQPQINNSKQDTVVEKLNSSNITNTKTVPLHVSKPSEKQVSTLTNVNEIIDLSSETKHSRSLLKTVHDEKDNVLSEKDVNSGVVEQKKQVQLVKPTEKVLTSNVRDIKKTNKYKNDQIKNQNKAVNSSLTLNNNIAPKIAQDDTKEVKHTKQKRNKNIIQNKIIKSDKKPNKKVEKQKCEPKSPILPCSTLPKKPKPKCPLEVPNKSNKSDASTKNLNAIIGKLTSLKYSSSQNLFPTKQVLSKPAAVPHNSDISIKQALQYQSSLTKEKAASQLREIHDKILKLPEKDVKNFVRKVNNKTTNLNNTPVNPSSIRMNNNSIEQKKPDKVIDNVNTKPPLNNVPVMNPATINKSKPIPAVTPSIDSKPKSISEKYKNFLQSLGPEFAEKSKADKSVTQGKVHFYPVQNRYASAIILKPNQQTTPQGGNPRGRPMQGVPPQRCNAMPIPVHTQRFQDIQQLYPQYYQSSPAGRYQNNFPGPAVNPVPHQFLPPHDNLQQNNPQAFYQGRYNLPRSDQNTINPLQYDPCLNPSSYPPISNMRQLPNTFPQKPGNNLHTNSSSIIGVNNGGLVKKINIVAVPAASINDKKETIEEVKTPQIMTHFKEPEVVATKTEMLEELDKVTFVDDMTYDGYNENTLDVAIMSNQSGRFESLKLQVNKNDSVLKQQAKGYSPPILPIPTYKKVLDQVALKAQLSNKVPQMTAVGDPRLHIKSESKPLREEVKKGYKRKLTNAFNKPDDNKRRDDAKKISLEEYKKRICKSDSKPAKVSKKICKEKFKVKRPNAKYNCRENSTDTDLGYDSDTTVVL</sequence>
<name>A0A2A4J7E8_HELVI</name>